<organism evidence="3 4">
    <name type="scientific">Candidatus Colwellbacteria bacterium CG10_big_fil_rev_8_21_14_0_10_41_28</name>
    <dbReference type="NCBI Taxonomy" id="1974539"/>
    <lineage>
        <taxon>Bacteria</taxon>
        <taxon>Candidatus Colwelliibacteriota</taxon>
    </lineage>
</organism>
<dbReference type="AlphaFoldDB" id="A0A2H0VHS1"/>
<reference evidence="4" key="1">
    <citation type="submission" date="2017-09" db="EMBL/GenBank/DDBJ databases">
        <title>Depth-based differentiation of microbial function through sediment-hosted aquifers and enrichment of novel symbionts in the deep terrestrial subsurface.</title>
        <authorList>
            <person name="Probst A.J."/>
            <person name="Ladd B."/>
            <person name="Jarett J.K."/>
            <person name="Geller-Mcgrath D.E."/>
            <person name="Sieber C.M.K."/>
            <person name="Emerson J.B."/>
            <person name="Anantharaman K."/>
            <person name="Thomas B.C."/>
            <person name="Malmstrom R."/>
            <person name="Stieglmeier M."/>
            <person name="Klingl A."/>
            <person name="Woyke T."/>
            <person name="Ryan C.M."/>
            <person name="Banfield J.F."/>
        </authorList>
    </citation>
    <scope>NUCLEOTIDE SEQUENCE [LARGE SCALE GENOMIC DNA]</scope>
</reference>
<keyword evidence="1" id="KW-0175">Coiled coil</keyword>
<evidence type="ECO:0000313" key="3">
    <source>
        <dbReference type="EMBL" id="PIR98655.1"/>
    </source>
</evidence>
<feature type="coiled-coil region" evidence="1">
    <location>
        <begin position="142"/>
        <end position="169"/>
    </location>
</feature>
<comment type="caution">
    <text evidence="3">The sequence shown here is derived from an EMBL/GenBank/DDBJ whole genome shotgun (WGS) entry which is preliminary data.</text>
</comment>
<name>A0A2H0VHS1_9BACT</name>
<dbReference type="Proteomes" id="UP000230776">
    <property type="component" value="Unassembled WGS sequence"/>
</dbReference>
<dbReference type="InterPro" id="IPR030392">
    <property type="entry name" value="S74_ICA"/>
</dbReference>
<feature type="domain" description="Peptidase S74" evidence="2">
    <location>
        <begin position="71"/>
        <end position="163"/>
    </location>
</feature>
<accession>A0A2H0VHS1</accession>
<evidence type="ECO:0000259" key="2">
    <source>
        <dbReference type="PROSITE" id="PS51688"/>
    </source>
</evidence>
<dbReference type="EMBL" id="PFAG01000004">
    <property type="protein sequence ID" value="PIR98655.1"/>
    <property type="molecule type" value="Genomic_DNA"/>
</dbReference>
<dbReference type="Pfam" id="PF13884">
    <property type="entry name" value="Peptidase_S74"/>
    <property type="match status" value="1"/>
</dbReference>
<protein>
    <recommendedName>
        <fullName evidence="2">Peptidase S74 domain-containing protein</fullName>
    </recommendedName>
</protein>
<feature type="non-terminal residue" evidence="3">
    <location>
        <position position="1"/>
    </location>
</feature>
<evidence type="ECO:0000313" key="4">
    <source>
        <dbReference type="Proteomes" id="UP000230776"/>
    </source>
</evidence>
<gene>
    <name evidence="3" type="ORF">COT88_00315</name>
</gene>
<evidence type="ECO:0000256" key="1">
    <source>
        <dbReference type="SAM" id="Coils"/>
    </source>
</evidence>
<dbReference type="PROSITE" id="PS51688">
    <property type="entry name" value="ICA"/>
    <property type="match status" value="1"/>
</dbReference>
<sequence>LKVVSEADGTDGDQGRFTIDPTNNYLMLQTGTSDGGVTDTVKIHIGAGDSALVINSAGDVSGTHGTYHISSDVRGKKDIRTIDNALEKVLGLRGVYYNWINKEDKSLQMGLIAQEVELVVPEVVFTGNDEAKTKAVYYDRLVGLLIEAMREQQAEIDSLEARIEALENGVVVPKKETETEKSNFWGRILRGN</sequence>
<proteinExistence type="predicted"/>